<comment type="caution">
    <text evidence="4">The sequence shown here is derived from an EMBL/GenBank/DDBJ whole genome shotgun (WGS) entry which is preliminary data.</text>
</comment>
<dbReference type="PANTHER" id="PTHR43877">
    <property type="entry name" value="AMINOALKYLPHOSPHONATE N-ACETYLTRANSFERASE-RELATED-RELATED"/>
    <property type="match status" value="1"/>
</dbReference>
<gene>
    <name evidence="4" type="ORF">D3875_05165</name>
</gene>
<name>A0A418V4N9_9DEIO</name>
<dbReference type="InterPro" id="IPR000182">
    <property type="entry name" value="GNAT_dom"/>
</dbReference>
<sequence length="342" mass="37779">MTHAATVTDRDASQFTEGFAERLVAHLNLMRRESQPDDPPVLPGNVWGQMQHLPATVDLRFWTVEDEAGIHAHARTQYMRGPDNQHLAHIELMVAPDRRGQGLGRQLLGHAARAMQAEARTLLVGTTHDCVPAGERFARWHGFQPAQSTHINRLLLSDLPADLLDRWMARPDDGYTLEFWQDAVPEADLNAYASLLDVMNSAPTDDLDVEDSHITPEEVRALERLAAAGGRTSLIVAARAPDGTLAGMTDLSWRAAQPQIVTQGNTGVLDAHRGRGLGRWLKAANVQRLLTLNPQAREIRTQNADSNGPMLHINTELGFRPFMASTVWQGDTAGTLNHLKEH</sequence>
<organism evidence="4 5">
    <name type="scientific">Deinococcus cavernae</name>
    <dbReference type="NCBI Taxonomy" id="2320857"/>
    <lineage>
        <taxon>Bacteria</taxon>
        <taxon>Thermotogati</taxon>
        <taxon>Deinococcota</taxon>
        <taxon>Deinococci</taxon>
        <taxon>Deinococcales</taxon>
        <taxon>Deinococcaceae</taxon>
        <taxon>Deinococcus</taxon>
    </lineage>
</organism>
<evidence type="ECO:0000256" key="2">
    <source>
        <dbReference type="ARBA" id="ARBA00023315"/>
    </source>
</evidence>
<evidence type="ECO:0000256" key="1">
    <source>
        <dbReference type="ARBA" id="ARBA00022679"/>
    </source>
</evidence>
<evidence type="ECO:0000313" key="5">
    <source>
        <dbReference type="Proteomes" id="UP000286287"/>
    </source>
</evidence>
<proteinExistence type="predicted"/>
<evidence type="ECO:0000313" key="4">
    <source>
        <dbReference type="EMBL" id="RJF71063.1"/>
    </source>
</evidence>
<dbReference type="Gene3D" id="3.40.630.30">
    <property type="match status" value="1"/>
</dbReference>
<reference evidence="4 5" key="1">
    <citation type="submission" date="2018-09" db="EMBL/GenBank/DDBJ databases">
        <authorList>
            <person name="Zhu H."/>
        </authorList>
    </citation>
    <scope>NUCLEOTIDE SEQUENCE [LARGE SCALE GENOMIC DNA]</scope>
    <source>
        <strain evidence="4 5">K2S05-167</strain>
    </source>
</reference>
<dbReference type="InterPro" id="IPR050832">
    <property type="entry name" value="Bact_Acetyltransf"/>
</dbReference>
<dbReference type="CDD" id="cd04301">
    <property type="entry name" value="NAT_SF"/>
    <property type="match status" value="1"/>
</dbReference>
<dbReference type="GO" id="GO:0016747">
    <property type="term" value="F:acyltransferase activity, transferring groups other than amino-acyl groups"/>
    <property type="evidence" value="ECO:0007669"/>
    <property type="project" value="InterPro"/>
</dbReference>
<feature type="domain" description="N-acetyltransferase" evidence="3">
    <location>
        <begin position="13"/>
        <end position="173"/>
    </location>
</feature>
<keyword evidence="5" id="KW-1185">Reference proteome</keyword>
<dbReference type="SUPFAM" id="SSF55729">
    <property type="entry name" value="Acyl-CoA N-acyltransferases (Nat)"/>
    <property type="match status" value="2"/>
</dbReference>
<dbReference type="EMBL" id="QYUJ01000014">
    <property type="protein sequence ID" value="RJF71063.1"/>
    <property type="molecule type" value="Genomic_DNA"/>
</dbReference>
<dbReference type="PROSITE" id="PS51186">
    <property type="entry name" value="GNAT"/>
    <property type="match status" value="1"/>
</dbReference>
<keyword evidence="2" id="KW-0012">Acyltransferase</keyword>
<dbReference type="InterPro" id="IPR016181">
    <property type="entry name" value="Acyl_CoA_acyltransferase"/>
</dbReference>
<keyword evidence="1 4" id="KW-0808">Transferase</keyword>
<dbReference type="AlphaFoldDB" id="A0A418V4N9"/>
<dbReference type="Proteomes" id="UP000286287">
    <property type="component" value="Unassembled WGS sequence"/>
</dbReference>
<protein>
    <submittedName>
        <fullName evidence="4">N-acetyltransferase</fullName>
    </submittedName>
</protein>
<dbReference type="Pfam" id="PF13508">
    <property type="entry name" value="Acetyltransf_7"/>
    <property type="match status" value="1"/>
</dbReference>
<accession>A0A418V4N9</accession>
<dbReference type="OrthoDB" id="59946at2"/>
<evidence type="ECO:0000259" key="3">
    <source>
        <dbReference type="PROSITE" id="PS51186"/>
    </source>
</evidence>
<dbReference type="RefSeq" id="WP_119761803.1">
    <property type="nucleotide sequence ID" value="NZ_QYUJ01000014.1"/>
</dbReference>